<keyword evidence="7 10" id="KW-1133">Transmembrane helix</keyword>
<evidence type="ECO:0000313" key="14">
    <source>
        <dbReference type="Proteomes" id="UP000001997"/>
    </source>
</evidence>
<dbReference type="SUPFAM" id="SSF50969">
    <property type="entry name" value="YVTN repeat-like/Quinoprotein amine dehydrogenase"/>
    <property type="match status" value="1"/>
</dbReference>
<feature type="transmembrane region" description="Helical" evidence="10">
    <location>
        <begin position="835"/>
        <end position="853"/>
    </location>
</feature>
<keyword evidence="6" id="KW-0256">Endoplasmic reticulum</keyword>
<evidence type="ECO:0000256" key="3">
    <source>
        <dbReference type="ARBA" id="ARBA00020824"/>
    </source>
</evidence>
<dbReference type="OrthoDB" id="28092at2759"/>
<dbReference type="InterPro" id="IPR011678">
    <property type="entry name" value="EMC1_C"/>
</dbReference>
<feature type="signal peptide" evidence="11">
    <location>
        <begin position="1"/>
        <end position="17"/>
    </location>
</feature>
<dbReference type="Proteomes" id="UP000001997">
    <property type="component" value="Unassembled WGS sequence"/>
</dbReference>
<dbReference type="InParanoid" id="A5DC29"/>
<dbReference type="STRING" id="294746.A5DC29"/>
<evidence type="ECO:0000256" key="5">
    <source>
        <dbReference type="ARBA" id="ARBA00022729"/>
    </source>
</evidence>
<sequence>MKPWSFFLWYLCSVVSATFMEDAFVRDWLKPLVGSVEKFDILSPSSIVAWTDLSQLVKLNVEENNTHVDWRVDLSQKPIVDYKLSPNNQFLVSYDSNGDVDLWETSTGSLIQHHKNAGSVEKNPGFLYETGIITLSGGDLVLLLNNGDRKLIAPGVKDFRFCQQTDLAYIVTNHGDVFTVSADGSTISPSTVGGHDIKYSEIIDMKDGVIATTSEFIKLESETTIAHSFHEKVGLLSNGYFYTAIGSKLEIVKIGSDVPVFTHSFEEDIKNVETKDSVAAFVAVYTATDVHIVVLNDLLITGVSDAVNIQTHSLNKAVKSTISCNDHIWFVEAHTTSPTAIRLASSSQDYTDDKTIILDHYSGRSFLLVDKPQSEGSKILFHSVLNAGDQFVLTSWLLRIKRHLSELGAYLSSFATHSVSPATSETFSRESQFGLGKLLAFYDTQINSVIALESESGKVSWTTSLQRGFGDLITAIDSNDVLYFVFESGVVKFDLNGKILKEETLPLVRSAFKVNGNVFVRFANSKNVKVLESSKYSSQPINYLVEAGKQSITGFEVKDEHLMQTWSHIPKGRIITSLSMPSYHQSASAGIARSDKTILYKYLNRNLVAVLTEVKNQLVLELLDGITGSQVFIQKHDVANIDYTTISLTMADNWIVYSYYVSEPYWEQRITVVDLFDENHSAVAQSAFNSTSAIQASSKTFIYSERIVSLTSTYSKHGITLKSIIALTANGRAVELPKFILNSRRIDDREIKQNDLLDDFRMSAYDPVIPKVGAQVLNHVDKILVTRDTKVLVKDTELESTSVVCVANDFNIFCSTIQPSLSYDVLSSKFDKFKLLVTMAILLVAYLITKPFVASKKLNSQWIEDDI</sequence>
<dbReference type="eggNOG" id="KOG2103">
    <property type="taxonomic scope" value="Eukaryota"/>
</dbReference>
<evidence type="ECO:0000256" key="6">
    <source>
        <dbReference type="ARBA" id="ARBA00022824"/>
    </source>
</evidence>
<dbReference type="PANTHER" id="PTHR21573:SF0">
    <property type="entry name" value="ER MEMBRANE PROTEIN COMPLEX SUBUNIT 1"/>
    <property type="match status" value="1"/>
</dbReference>
<dbReference type="GO" id="GO:0072546">
    <property type="term" value="C:EMC complex"/>
    <property type="evidence" value="ECO:0007669"/>
    <property type="project" value="InterPro"/>
</dbReference>
<keyword evidence="9" id="KW-0325">Glycoprotein</keyword>
<proteinExistence type="inferred from homology"/>
<comment type="similarity">
    <text evidence="2">Belongs to the EMC1 family.</text>
</comment>
<evidence type="ECO:0000256" key="10">
    <source>
        <dbReference type="SAM" id="Phobius"/>
    </source>
</evidence>
<gene>
    <name evidence="13" type="ORF">PGUG_00834</name>
</gene>
<dbReference type="InterPro" id="IPR011044">
    <property type="entry name" value="Quino_amine_DH_bsu"/>
</dbReference>
<keyword evidence="14" id="KW-1185">Reference proteome</keyword>
<evidence type="ECO:0000256" key="8">
    <source>
        <dbReference type="ARBA" id="ARBA00023136"/>
    </source>
</evidence>
<reference evidence="13 14" key="1">
    <citation type="journal article" date="2009" name="Nature">
        <title>Evolution of pathogenicity and sexual reproduction in eight Candida genomes.</title>
        <authorList>
            <person name="Butler G."/>
            <person name="Rasmussen M.D."/>
            <person name="Lin M.F."/>
            <person name="Santos M.A."/>
            <person name="Sakthikumar S."/>
            <person name="Munro C.A."/>
            <person name="Rheinbay E."/>
            <person name="Grabherr M."/>
            <person name="Forche A."/>
            <person name="Reedy J.L."/>
            <person name="Agrafioti I."/>
            <person name="Arnaud M.B."/>
            <person name="Bates S."/>
            <person name="Brown A.J."/>
            <person name="Brunke S."/>
            <person name="Costanzo M.C."/>
            <person name="Fitzpatrick D.A."/>
            <person name="de Groot P.W."/>
            <person name="Harris D."/>
            <person name="Hoyer L.L."/>
            <person name="Hube B."/>
            <person name="Klis F.M."/>
            <person name="Kodira C."/>
            <person name="Lennard N."/>
            <person name="Logue M.E."/>
            <person name="Martin R."/>
            <person name="Neiman A.M."/>
            <person name="Nikolaou E."/>
            <person name="Quail M.A."/>
            <person name="Quinn J."/>
            <person name="Santos M.C."/>
            <person name="Schmitzberger F.F."/>
            <person name="Sherlock G."/>
            <person name="Shah P."/>
            <person name="Silverstein K.A."/>
            <person name="Skrzypek M.S."/>
            <person name="Soll D."/>
            <person name="Staggs R."/>
            <person name="Stansfield I."/>
            <person name="Stumpf M.P."/>
            <person name="Sudbery P.E."/>
            <person name="Srikantha T."/>
            <person name="Zeng Q."/>
            <person name="Berman J."/>
            <person name="Berriman M."/>
            <person name="Heitman J."/>
            <person name="Gow N.A."/>
            <person name="Lorenz M.C."/>
            <person name="Birren B.W."/>
            <person name="Kellis M."/>
            <person name="Cuomo C.A."/>
        </authorList>
    </citation>
    <scope>NUCLEOTIDE SEQUENCE [LARGE SCALE GENOMIC DNA]</scope>
    <source>
        <strain evidence="14">ATCC 6260 / CBS 566 / DSM 6381 / JCM 1539 / NBRC 10279 / NRRL Y-324</strain>
    </source>
</reference>
<organism evidence="13 14">
    <name type="scientific">Meyerozyma guilliermondii (strain ATCC 6260 / CBS 566 / DSM 6381 / JCM 1539 / NBRC 10279 / NRRL Y-324)</name>
    <name type="common">Yeast</name>
    <name type="synonym">Candida guilliermondii</name>
    <dbReference type="NCBI Taxonomy" id="294746"/>
    <lineage>
        <taxon>Eukaryota</taxon>
        <taxon>Fungi</taxon>
        <taxon>Dikarya</taxon>
        <taxon>Ascomycota</taxon>
        <taxon>Saccharomycotina</taxon>
        <taxon>Pichiomycetes</taxon>
        <taxon>Debaryomycetaceae</taxon>
        <taxon>Meyerozyma</taxon>
    </lineage>
</organism>
<evidence type="ECO:0000256" key="1">
    <source>
        <dbReference type="ARBA" id="ARBA00004115"/>
    </source>
</evidence>
<dbReference type="Pfam" id="PF07774">
    <property type="entry name" value="EMC1_C"/>
    <property type="match status" value="1"/>
</dbReference>
<evidence type="ECO:0000259" key="12">
    <source>
        <dbReference type="Pfam" id="PF07774"/>
    </source>
</evidence>
<protein>
    <recommendedName>
        <fullName evidence="3">ER membrane protein complex subunit 1</fullName>
    </recommendedName>
</protein>
<evidence type="ECO:0000256" key="4">
    <source>
        <dbReference type="ARBA" id="ARBA00022692"/>
    </source>
</evidence>
<evidence type="ECO:0000256" key="2">
    <source>
        <dbReference type="ARBA" id="ARBA00007904"/>
    </source>
</evidence>
<dbReference type="GO" id="GO:0034975">
    <property type="term" value="P:protein folding in endoplasmic reticulum"/>
    <property type="evidence" value="ECO:0007669"/>
    <property type="project" value="TreeGrafter"/>
</dbReference>
<evidence type="ECO:0000256" key="9">
    <source>
        <dbReference type="ARBA" id="ARBA00023180"/>
    </source>
</evidence>
<accession>A5DC29</accession>
<dbReference type="InterPro" id="IPR026895">
    <property type="entry name" value="EMC1"/>
</dbReference>
<evidence type="ECO:0000313" key="13">
    <source>
        <dbReference type="EMBL" id="EDK36736.2"/>
    </source>
</evidence>
<feature type="chain" id="PRO_5002680813" description="ER membrane protein complex subunit 1" evidence="11">
    <location>
        <begin position="18"/>
        <end position="867"/>
    </location>
</feature>
<keyword evidence="8 10" id="KW-0472">Membrane</keyword>
<name>A5DC29_PICGU</name>
<dbReference type="AlphaFoldDB" id="A5DC29"/>
<feature type="domain" description="ER membrane protein complex subunit 1 C-terminal" evidence="12">
    <location>
        <begin position="652"/>
        <end position="862"/>
    </location>
</feature>
<evidence type="ECO:0000256" key="7">
    <source>
        <dbReference type="ARBA" id="ARBA00022989"/>
    </source>
</evidence>
<dbReference type="KEGG" id="pgu:PGUG_00834"/>
<dbReference type="RefSeq" id="XP_001487457.2">
    <property type="nucleotide sequence ID" value="XM_001487407.1"/>
</dbReference>
<dbReference type="OMA" id="FQVLNHK"/>
<dbReference type="EMBL" id="CH408155">
    <property type="protein sequence ID" value="EDK36736.2"/>
    <property type="molecule type" value="Genomic_DNA"/>
</dbReference>
<dbReference type="HOGENOM" id="CLU_320547_0_0_1"/>
<comment type="subcellular location">
    <subcellularLocation>
        <location evidence="1">Endoplasmic reticulum membrane</location>
        <topology evidence="1">Single-pass type I membrane protein</topology>
    </subcellularLocation>
</comment>
<dbReference type="PANTHER" id="PTHR21573">
    <property type="entry name" value="ER MEMBRANE PROTEIN COMPLEX SUBUNIT 1"/>
    <property type="match status" value="1"/>
</dbReference>
<evidence type="ECO:0000256" key="11">
    <source>
        <dbReference type="SAM" id="SignalP"/>
    </source>
</evidence>
<keyword evidence="5 11" id="KW-0732">Signal</keyword>
<keyword evidence="4 10" id="KW-0812">Transmembrane</keyword>
<dbReference type="GeneID" id="5128601"/>